<accession>A0A8K0MQP4</accession>
<proteinExistence type="predicted"/>
<sequence length="292" mass="33786">MERIERYRSDESGRNPEILVTTRVKEKKAVRSGRRNSWCNAHPAAPNQRKEHKTVNVMKRSKTTSSKVSIKSWWNDPEMKRKRRVASYKYYGAQGNLKKSFRWFKTKCTIFPEKKNLQRSQSVHPVELDPLTSWFLEKLRTIWEFGSQSPIPNPIVGNIDPISPVQLVTRLTLVRELLLLGFIPQTYVTDRWLLYETKRVPSVLSSATEIRSSVASFVNLDMEVGISPLRLRGAGPSVPLRWDMTRNYRGREVKIRGNLAQVEVEGKVEHLKMKQAENAAVRTQRSMRPAEV</sequence>
<gene>
    <name evidence="1" type="ORF">FNV43_RR05027</name>
</gene>
<dbReference type="InterPro" id="IPR021899">
    <property type="entry name" value="DUF3511"/>
</dbReference>
<keyword evidence="2" id="KW-1185">Reference proteome</keyword>
<dbReference type="PANTHER" id="PTHR33193:SF13">
    <property type="entry name" value="EXPRESSED PROTEIN"/>
    <property type="match status" value="1"/>
</dbReference>
<reference evidence="1" key="1">
    <citation type="submission" date="2020-03" db="EMBL/GenBank/DDBJ databases">
        <title>A high-quality chromosome-level genome assembly of a woody plant with both climbing and erect habits, Rhamnella rubrinervis.</title>
        <authorList>
            <person name="Lu Z."/>
            <person name="Yang Y."/>
            <person name="Zhu X."/>
            <person name="Sun Y."/>
        </authorList>
    </citation>
    <scope>NUCLEOTIDE SEQUENCE</scope>
    <source>
        <strain evidence="1">BYM</strain>
        <tissue evidence="1">Leaf</tissue>
    </source>
</reference>
<dbReference type="OrthoDB" id="660385at2759"/>
<evidence type="ECO:0000313" key="1">
    <source>
        <dbReference type="EMBL" id="KAF3454579.1"/>
    </source>
</evidence>
<dbReference type="EMBL" id="VOIH02000002">
    <property type="protein sequence ID" value="KAF3454579.1"/>
    <property type="molecule type" value="Genomic_DNA"/>
</dbReference>
<protein>
    <submittedName>
        <fullName evidence="1">Uncharacterized protein</fullName>
    </submittedName>
</protein>
<dbReference type="AlphaFoldDB" id="A0A8K0MQP4"/>
<comment type="caution">
    <text evidence="1">The sequence shown here is derived from an EMBL/GenBank/DDBJ whole genome shotgun (WGS) entry which is preliminary data.</text>
</comment>
<evidence type="ECO:0000313" key="2">
    <source>
        <dbReference type="Proteomes" id="UP000796880"/>
    </source>
</evidence>
<organism evidence="1 2">
    <name type="scientific">Rhamnella rubrinervis</name>
    <dbReference type="NCBI Taxonomy" id="2594499"/>
    <lineage>
        <taxon>Eukaryota</taxon>
        <taxon>Viridiplantae</taxon>
        <taxon>Streptophyta</taxon>
        <taxon>Embryophyta</taxon>
        <taxon>Tracheophyta</taxon>
        <taxon>Spermatophyta</taxon>
        <taxon>Magnoliopsida</taxon>
        <taxon>eudicotyledons</taxon>
        <taxon>Gunneridae</taxon>
        <taxon>Pentapetalae</taxon>
        <taxon>rosids</taxon>
        <taxon>fabids</taxon>
        <taxon>Rosales</taxon>
        <taxon>Rhamnaceae</taxon>
        <taxon>rhamnoid group</taxon>
        <taxon>Rhamneae</taxon>
        <taxon>Rhamnella</taxon>
    </lineage>
</organism>
<dbReference type="Pfam" id="PF12023">
    <property type="entry name" value="DUF3511"/>
    <property type="match status" value="1"/>
</dbReference>
<name>A0A8K0MQP4_9ROSA</name>
<dbReference type="Proteomes" id="UP000796880">
    <property type="component" value="Unassembled WGS sequence"/>
</dbReference>
<dbReference type="PANTHER" id="PTHR33193">
    <property type="entry name" value="DOMAIN PROTEIN, PUTATIVE (DUF3511)-RELATED"/>
    <property type="match status" value="1"/>
</dbReference>